<sequence length="131" mass="14739">MKFLVWALSAFLFLSCASSNSETEELYNALVKGHDEVMPKSMAISSIRESMMKAVENAPEEKKNQALDISTRLLKAEDKMNTWMVEFGDAINGKEEDKLASYKKLHEEITQLKEDTETAIADAKALTAEFQ</sequence>
<keyword evidence="4" id="KW-1185">Reference proteome</keyword>
<feature type="coiled-coil region" evidence="1">
    <location>
        <begin position="102"/>
        <end position="129"/>
    </location>
</feature>
<accession>E4RWU5</accession>
<dbReference type="STRING" id="649349.Lbys_1437"/>
<reference key="1">
    <citation type="submission" date="2010-11" db="EMBL/GenBank/DDBJ databases">
        <title>The complete genome of Leadbetterella byssophila DSM 17132.</title>
        <authorList>
            <consortium name="US DOE Joint Genome Institute (JGI-PGF)"/>
            <person name="Lucas S."/>
            <person name="Copeland A."/>
            <person name="Lapidus A."/>
            <person name="Glavina del Rio T."/>
            <person name="Dalin E."/>
            <person name="Tice H."/>
            <person name="Bruce D."/>
            <person name="Goodwin L."/>
            <person name="Pitluck S."/>
            <person name="Kyrpides N."/>
            <person name="Mavromatis K."/>
            <person name="Ivanova N."/>
            <person name="Teshima H."/>
            <person name="Brettin T."/>
            <person name="Detter J.C."/>
            <person name="Han C."/>
            <person name="Tapia R."/>
            <person name="Land M."/>
            <person name="Hauser L."/>
            <person name="Markowitz V."/>
            <person name="Cheng J.-F."/>
            <person name="Hugenholtz P."/>
            <person name="Woyke T."/>
            <person name="Wu D."/>
            <person name="Tindall B."/>
            <person name="Pomrenke H.G."/>
            <person name="Brambilla E."/>
            <person name="Klenk H.-P."/>
            <person name="Eisen J.A."/>
        </authorList>
    </citation>
    <scope>NUCLEOTIDE SEQUENCE [LARGE SCALE GENOMIC DNA]</scope>
    <source>
        <strain>DSM 17132</strain>
    </source>
</reference>
<dbReference type="EMBL" id="CP002305">
    <property type="protein sequence ID" value="ADQ17151.1"/>
    <property type="molecule type" value="Genomic_DNA"/>
</dbReference>
<keyword evidence="2" id="KW-0732">Signal</keyword>
<name>E4RWU5_LEAB4</name>
<dbReference type="KEGG" id="lby:Lbys_1437"/>
<reference evidence="3 4" key="2">
    <citation type="journal article" date="2011" name="Stand. Genomic Sci.">
        <title>Complete genome sequence of Leadbetterella byssophila type strain (4M15).</title>
        <authorList>
            <person name="Abt B."/>
            <person name="Teshima H."/>
            <person name="Lucas S."/>
            <person name="Lapidus A."/>
            <person name="Del Rio T.G."/>
            <person name="Nolan M."/>
            <person name="Tice H."/>
            <person name="Cheng J.F."/>
            <person name="Pitluck S."/>
            <person name="Liolios K."/>
            <person name="Pagani I."/>
            <person name="Ivanova N."/>
            <person name="Mavromatis K."/>
            <person name="Pati A."/>
            <person name="Tapia R."/>
            <person name="Han C."/>
            <person name="Goodwin L."/>
            <person name="Chen A."/>
            <person name="Palaniappan K."/>
            <person name="Land M."/>
            <person name="Hauser L."/>
            <person name="Chang Y.J."/>
            <person name="Jeffries C.D."/>
            <person name="Rohde M."/>
            <person name="Goker M."/>
            <person name="Tindall B.J."/>
            <person name="Detter J.C."/>
            <person name="Woyke T."/>
            <person name="Bristow J."/>
            <person name="Eisen J.A."/>
            <person name="Markowitz V."/>
            <person name="Hugenholtz P."/>
            <person name="Klenk H.P."/>
            <person name="Kyrpides N.C."/>
        </authorList>
    </citation>
    <scope>NUCLEOTIDE SEQUENCE [LARGE SCALE GENOMIC DNA]</scope>
    <source>
        <strain evidence="4">DSM 17132 / JCM 16389 / KACC 11308 / NBRC 106382 / 4M15</strain>
    </source>
</reference>
<feature type="chain" id="PRO_5003188234" description="Viral A-type inclusion protein" evidence="2">
    <location>
        <begin position="22"/>
        <end position="131"/>
    </location>
</feature>
<evidence type="ECO:0008006" key="5">
    <source>
        <dbReference type="Google" id="ProtNLM"/>
    </source>
</evidence>
<dbReference type="PROSITE" id="PS51257">
    <property type="entry name" value="PROKAR_LIPOPROTEIN"/>
    <property type="match status" value="1"/>
</dbReference>
<feature type="signal peptide" evidence="2">
    <location>
        <begin position="1"/>
        <end position="21"/>
    </location>
</feature>
<evidence type="ECO:0000256" key="1">
    <source>
        <dbReference type="SAM" id="Coils"/>
    </source>
</evidence>
<proteinExistence type="predicted"/>
<evidence type="ECO:0000313" key="3">
    <source>
        <dbReference type="EMBL" id="ADQ17151.1"/>
    </source>
</evidence>
<evidence type="ECO:0000313" key="4">
    <source>
        <dbReference type="Proteomes" id="UP000007435"/>
    </source>
</evidence>
<protein>
    <recommendedName>
        <fullName evidence="5">Viral A-type inclusion protein</fullName>
    </recommendedName>
</protein>
<dbReference type="AlphaFoldDB" id="E4RWU5"/>
<organism evidence="3 4">
    <name type="scientific">Leadbetterella byssophila (strain DSM 17132 / JCM 16389 / KACC 11308 / NBRC 106382 / 4M15)</name>
    <dbReference type="NCBI Taxonomy" id="649349"/>
    <lineage>
        <taxon>Bacteria</taxon>
        <taxon>Pseudomonadati</taxon>
        <taxon>Bacteroidota</taxon>
        <taxon>Cytophagia</taxon>
        <taxon>Cytophagales</taxon>
        <taxon>Leadbetterellaceae</taxon>
        <taxon>Leadbetterella</taxon>
    </lineage>
</organism>
<dbReference type="Proteomes" id="UP000007435">
    <property type="component" value="Chromosome"/>
</dbReference>
<gene>
    <name evidence="3" type="ordered locus">Lbys_1437</name>
</gene>
<dbReference type="OrthoDB" id="965986at2"/>
<keyword evidence="1" id="KW-0175">Coiled coil</keyword>
<dbReference type="RefSeq" id="WP_013408200.1">
    <property type="nucleotide sequence ID" value="NC_014655.1"/>
</dbReference>
<dbReference type="HOGENOM" id="CLU_1924924_0_0_10"/>
<evidence type="ECO:0000256" key="2">
    <source>
        <dbReference type="SAM" id="SignalP"/>
    </source>
</evidence>